<feature type="transmembrane region" description="Helical" evidence="7">
    <location>
        <begin position="181"/>
        <end position="199"/>
    </location>
</feature>
<dbReference type="PIRSF" id="PIRSF002808">
    <property type="entry name" value="Hexose_phosphate_transp"/>
    <property type="match status" value="1"/>
</dbReference>
<evidence type="ECO:0000256" key="5">
    <source>
        <dbReference type="ARBA" id="ARBA00022989"/>
    </source>
</evidence>
<dbReference type="SUPFAM" id="SSF103473">
    <property type="entry name" value="MFS general substrate transporter"/>
    <property type="match status" value="1"/>
</dbReference>
<dbReference type="InterPro" id="IPR036259">
    <property type="entry name" value="MFS_trans_sf"/>
</dbReference>
<keyword evidence="3" id="KW-1003">Cell membrane</keyword>
<feature type="transmembrane region" description="Helical" evidence="7">
    <location>
        <begin position="372"/>
        <end position="400"/>
    </location>
</feature>
<dbReference type="InterPro" id="IPR050382">
    <property type="entry name" value="MFS_Na/Anion_cotransporter"/>
</dbReference>
<reference evidence="9 10" key="1">
    <citation type="submission" date="2023-09" db="EMBL/GenBank/DDBJ databases">
        <title>Complete Genome and Methylome dissection of Bacillus brevis NEB573 original source of BbsI restriction endonuclease.</title>
        <authorList>
            <person name="Fomenkov A."/>
            <person name="Roberts R.D."/>
        </authorList>
    </citation>
    <scope>NUCLEOTIDE SEQUENCE [LARGE SCALE GENOMIC DNA]</scope>
    <source>
        <strain evidence="9 10">NEB573</strain>
    </source>
</reference>
<dbReference type="PANTHER" id="PTHR11662">
    <property type="entry name" value="SOLUTE CARRIER FAMILY 17"/>
    <property type="match status" value="1"/>
</dbReference>
<evidence type="ECO:0000313" key="10">
    <source>
        <dbReference type="Proteomes" id="UP001256827"/>
    </source>
</evidence>
<keyword evidence="2" id="KW-0813">Transport</keyword>
<protein>
    <submittedName>
        <fullName evidence="9">MFS transporter</fullName>
    </submittedName>
</protein>
<dbReference type="Gene3D" id="1.20.1250.20">
    <property type="entry name" value="MFS general substrate transporter like domains"/>
    <property type="match status" value="2"/>
</dbReference>
<dbReference type="Pfam" id="PF07690">
    <property type="entry name" value="MFS_1"/>
    <property type="match status" value="1"/>
</dbReference>
<dbReference type="PROSITE" id="PS50850">
    <property type="entry name" value="MFS"/>
    <property type="match status" value="1"/>
</dbReference>
<organism evidence="9 10">
    <name type="scientific">Brevibacillus brevis</name>
    <name type="common">Bacillus brevis</name>
    <dbReference type="NCBI Taxonomy" id="1393"/>
    <lineage>
        <taxon>Bacteria</taxon>
        <taxon>Bacillati</taxon>
        <taxon>Bacillota</taxon>
        <taxon>Bacilli</taxon>
        <taxon>Bacillales</taxon>
        <taxon>Paenibacillaceae</taxon>
        <taxon>Brevibacillus</taxon>
    </lineage>
</organism>
<dbReference type="PANTHER" id="PTHR11662:SF399">
    <property type="entry name" value="FI19708P1-RELATED"/>
    <property type="match status" value="1"/>
</dbReference>
<evidence type="ECO:0000313" key="9">
    <source>
        <dbReference type="EMBL" id="WNC13792.1"/>
    </source>
</evidence>
<feature type="transmembrane region" description="Helical" evidence="7">
    <location>
        <begin position="91"/>
        <end position="109"/>
    </location>
</feature>
<dbReference type="InterPro" id="IPR000849">
    <property type="entry name" value="Sugar_P_transporter"/>
</dbReference>
<dbReference type="RefSeq" id="WP_310765374.1">
    <property type="nucleotide sequence ID" value="NZ_CP134050.1"/>
</dbReference>
<feature type="transmembrane region" description="Helical" evidence="7">
    <location>
        <begin position="59"/>
        <end position="79"/>
    </location>
</feature>
<evidence type="ECO:0000256" key="6">
    <source>
        <dbReference type="ARBA" id="ARBA00023136"/>
    </source>
</evidence>
<evidence type="ECO:0000256" key="1">
    <source>
        <dbReference type="ARBA" id="ARBA00004651"/>
    </source>
</evidence>
<evidence type="ECO:0000256" key="3">
    <source>
        <dbReference type="ARBA" id="ARBA00022475"/>
    </source>
</evidence>
<sequence>MSTPSVPSPKESLPLETKKNYRWTVVIWLLIGGIINYLDRANLSIAAPEMMKELGLSKTDIGLLGTVFSWSYALMQLPSGWLIDRFGAKKVYSVAVIWWSVATFMTGAVNKMSSFIAARLLLGVGEAPCFPTAAKITSSWFPKKERGLATGFWDSSSKWGPAIAPPILVLLLVSFGWRALFYITGIVGIVFAIFFILFYRNPENSRKLSEEERTYIQADGAGAEQGLQQTRIKWRTLFTYRSVWGMILGFFCTIWIWNIFLVFLPLYLVEVHHISMAQLGIYASIPWIGGICGNIFGGYLTKRMVDRGYCTPINAKRRLIAICAIGAAAVVILIPFVQGIVATLTLLTLALAFISAITGSAWALAGDVAPPALVASVSSIQNFGGYFGGAFSPVVAGLIVDSTGSYLLAFVSGGIIAGCAALCYWFIVKNPIEETRQ</sequence>
<gene>
    <name evidence="9" type="ORF">RGB73_24400</name>
</gene>
<evidence type="ECO:0000259" key="8">
    <source>
        <dbReference type="PROSITE" id="PS50850"/>
    </source>
</evidence>
<comment type="subcellular location">
    <subcellularLocation>
        <location evidence="1">Cell membrane</location>
        <topology evidence="1">Multi-pass membrane protein</topology>
    </subcellularLocation>
</comment>
<evidence type="ECO:0000256" key="4">
    <source>
        <dbReference type="ARBA" id="ARBA00022692"/>
    </source>
</evidence>
<dbReference type="CDD" id="cd17319">
    <property type="entry name" value="MFS_ExuT_GudP_like"/>
    <property type="match status" value="1"/>
</dbReference>
<keyword evidence="5 7" id="KW-1133">Transmembrane helix</keyword>
<feature type="transmembrane region" description="Helical" evidence="7">
    <location>
        <begin position="243"/>
        <end position="267"/>
    </location>
</feature>
<dbReference type="InterPro" id="IPR011701">
    <property type="entry name" value="MFS"/>
</dbReference>
<feature type="domain" description="Major facilitator superfamily (MFS) profile" evidence="8">
    <location>
        <begin position="25"/>
        <end position="432"/>
    </location>
</feature>
<dbReference type="Proteomes" id="UP001256827">
    <property type="component" value="Chromosome"/>
</dbReference>
<evidence type="ECO:0000256" key="2">
    <source>
        <dbReference type="ARBA" id="ARBA00022448"/>
    </source>
</evidence>
<name>A0ABY9T118_BREBE</name>
<accession>A0ABY9T118</accession>
<keyword evidence="10" id="KW-1185">Reference proteome</keyword>
<feature type="transmembrane region" description="Helical" evidence="7">
    <location>
        <begin position="20"/>
        <end position="38"/>
    </location>
</feature>
<dbReference type="EMBL" id="CP134050">
    <property type="protein sequence ID" value="WNC13792.1"/>
    <property type="molecule type" value="Genomic_DNA"/>
</dbReference>
<evidence type="ECO:0000256" key="7">
    <source>
        <dbReference type="SAM" id="Phobius"/>
    </source>
</evidence>
<proteinExistence type="predicted"/>
<dbReference type="InterPro" id="IPR020846">
    <property type="entry name" value="MFS_dom"/>
</dbReference>
<feature type="transmembrane region" description="Helical" evidence="7">
    <location>
        <begin position="319"/>
        <end position="338"/>
    </location>
</feature>
<keyword evidence="6 7" id="KW-0472">Membrane</keyword>
<feature type="transmembrane region" description="Helical" evidence="7">
    <location>
        <begin position="406"/>
        <end position="427"/>
    </location>
</feature>
<feature type="transmembrane region" description="Helical" evidence="7">
    <location>
        <begin position="344"/>
        <end position="365"/>
    </location>
</feature>
<feature type="transmembrane region" description="Helical" evidence="7">
    <location>
        <begin position="279"/>
        <end position="299"/>
    </location>
</feature>
<keyword evidence="4 7" id="KW-0812">Transmembrane</keyword>